<reference evidence="2 3" key="1">
    <citation type="submission" date="2019-07" db="EMBL/GenBank/DDBJ databases">
        <title>WGS assembly of Gossypium mustelinum.</title>
        <authorList>
            <person name="Chen Z.J."/>
            <person name="Sreedasyam A."/>
            <person name="Ando A."/>
            <person name="Song Q."/>
            <person name="De L."/>
            <person name="Hulse-Kemp A."/>
            <person name="Ding M."/>
            <person name="Ye W."/>
            <person name="Kirkbride R."/>
            <person name="Jenkins J."/>
            <person name="Plott C."/>
            <person name="Lovell J."/>
            <person name="Lin Y.-M."/>
            <person name="Vaughn R."/>
            <person name="Liu B."/>
            <person name="Li W."/>
            <person name="Simpson S."/>
            <person name="Scheffler B."/>
            <person name="Saski C."/>
            <person name="Grover C."/>
            <person name="Hu G."/>
            <person name="Conover J."/>
            <person name="Carlson J."/>
            <person name="Shu S."/>
            <person name="Boston L."/>
            <person name="Williams M."/>
            <person name="Peterson D."/>
            <person name="Mcgee K."/>
            <person name="Jones D."/>
            <person name="Wendel J."/>
            <person name="Stelly D."/>
            <person name="Grimwood J."/>
            <person name="Schmutz J."/>
        </authorList>
    </citation>
    <scope>NUCLEOTIDE SEQUENCE [LARGE SCALE GENOMIC DNA]</scope>
    <source>
        <strain evidence="2">1408120.09</strain>
    </source>
</reference>
<evidence type="ECO:0000313" key="2">
    <source>
        <dbReference type="EMBL" id="TYJ39970.1"/>
    </source>
</evidence>
<evidence type="ECO:0000256" key="1">
    <source>
        <dbReference type="SAM" id="Phobius"/>
    </source>
</evidence>
<accession>A0A5D2ZPM2</accession>
<keyword evidence="1" id="KW-1133">Transmembrane helix</keyword>
<protein>
    <submittedName>
        <fullName evidence="2">Uncharacterized protein</fullName>
    </submittedName>
</protein>
<dbReference type="EMBL" id="CM017639">
    <property type="protein sequence ID" value="TYJ39970.1"/>
    <property type="molecule type" value="Genomic_DNA"/>
</dbReference>
<dbReference type="AlphaFoldDB" id="A0A5D2ZPM2"/>
<keyword evidence="3" id="KW-1185">Reference proteome</keyword>
<feature type="transmembrane region" description="Helical" evidence="1">
    <location>
        <begin position="64"/>
        <end position="87"/>
    </location>
</feature>
<proteinExistence type="predicted"/>
<name>A0A5D2ZPM2_GOSMU</name>
<keyword evidence="1" id="KW-0472">Membrane</keyword>
<sequence>MDEGVSSREYALVKEALWLRTLKWHNYSKTSEENERYYCVAEGQSQEVFPLQIRLSFSPGTNSLLVKISLKVISFFQSLIAFFYGVFVTELHDFGL</sequence>
<gene>
    <name evidence="2" type="ORF">E1A91_A04G106500v1</name>
</gene>
<keyword evidence="1" id="KW-0812">Transmembrane</keyword>
<evidence type="ECO:0000313" key="3">
    <source>
        <dbReference type="Proteomes" id="UP000323597"/>
    </source>
</evidence>
<organism evidence="2 3">
    <name type="scientific">Gossypium mustelinum</name>
    <name type="common">Cotton</name>
    <name type="synonym">Gossypium caicoense</name>
    <dbReference type="NCBI Taxonomy" id="34275"/>
    <lineage>
        <taxon>Eukaryota</taxon>
        <taxon>Viridiplantae</taxon>
        <taxon>Streptophyta</taxon>
        <taxon>Embryophyta</taxon>
        <taxon>Tracheophyta</taxon>
        <taxon>Spermatophyta</taxon>
        <taxon>Magnoliopsida</taxon>
        <taxon>eudicotyledons</taxon>
        <taxon>Gunneridae</taxon>
        <taxon>Pentapetalae</taxon>
        <taxon>rosids</taxon>
        <taxon>malvids</taxon>
        <taxon>Malvales</taxon>
        <taxon>Malvaceae</taxon>
        <taxon>Malvoideae</taxon>
        <taxon>Gossypium</taxon>
    </lineage>
</organism>
<dbReference type="Proteomes" id="UP000323597">
    <property type="component" value="Chromosome A04"/>
</dbReference>